<dbReference type="Gene3D" id="1.20.58.60">
    <property type="match status" value="2"/>
</dbReference>
<feature type="domain" description="Calponin-homology (CH)" evidence="4">
    <location>
        <begin position="133"/>
        <end position="238"/>
    </location>
</feature>
<dbReference type="InterPro" id="IPR036872">
    <property type="entry name" value="CH_dom_sf"/>
</dbReference>
<feature type="coiled-coil region" evidence="2">
    <location>
        <begin position="924"/>
        <end position="1067"/>
    </location>
</feature>
<keyword evidence="2" id="KW-0175">Coiled coil</keyword>
<dbReference type="CDD" id="cd00176">
    <property type="entry name" value="SPEC"/>
    <property type="match status" value="2"/>
</dbReference>
<dbReference type="Pfam" id="PF00307">
    <property type="entry name" value="CH"/>
    <property type="match status" value="1"/>
</dbReference>
<evidence type="ECO:0000256" key="3">
    <source>
        <dbReference type="SAM" id="MobiDB-lite"/>
    </source>
</evidence>
<evidence type="ECO:0000256" key="2">
    <source>
        <dbReference type="SAM" id="Coils"/>
    </source>
</evidence>
<keyword evidence="5" id="KW-1185">Reference proteome</keyword>
<dbReference type="WBParaSite" id="SMUV_0000496901-mRNA-1">
    <property type="protein sequence ID" value="SMUV_0000496901-mRNA-1"/>
    <property type="gene ID" value="SMUV_0000496901"/>
</dbReference>
<dbReference type="AlphaFoldDB" id="A0A0N5AKF0"/>
<dbReference type="PANTHER" id="PTHR11915">
    <property type="entry name" value="SPECTRIN/FILAMIN RELATED CYTOSKELETAL PROTEIN"/>
    <property type="match status" value="1"/>
</dbReference>
<organism evidence="5 6">
    <name type="scientific">Syphacia muris</name>
    <dbReference type="NCBI Taxonomy" id="451379"/>
    <lineage>
        <taxon>Eukaryota</taxon>
        <taxon>Metazoa</taxon>
        <taxon>Ecdysozoa</taxon>
        <taxon>Nematoda</taxon>
        <taxon>Chromadorea</taxon>
        <taxon>Rhabditida</taxon>
        <taxon>Spirurina</taxon>
        <taxon>Oxyuridomorpha</taxon>
        <taxon>Oxyuroidea</taxon>
        <taxon>Oxyuridae</taxon>
        <taxon>Syphacia</taxon>
    </lineage>
</organism>
<dbReference type="STRING" id="451379.A0A0N5AKF0"/>
<dbReference type="Gene3D" id="1.10.418.10">
    <property type="entry name" value="Calponin-like domain"/>
    <property type="match status" value="1"/>
</dbReference>
<protein>
    <submittedName>
        <fullName evidence="6">Calponin-homology (CH) domain-containing protein</fullName>
    </submittedName>
</protein>
<evidence type="ECO:0000259" key="4">
    <source>
        <dbReference type="PROSITE" id="PS50021"/>
    </source>
</evidence>
<dbReference type="SMART" id="SM00033">
    <property type="entry name" value="CH"/>
    <property type="match status" value="1"/>
</dbReference>
<feature type="region of interest" description="Disordered" evidence="3">
    <location>
        <begin position="245"/>
        <end position="317"/>
    </location>
</feature>
<dbReference type="Proteomes" id="UP000046393">
    <property type="component" value="Unplaced"/>
</dbReference>
<sequence length="1087" mass="124709">MLFTGSTAVAIAKKDEKKEKKLEKDERYEFQASVFLKWAVAVSNVSLNDLSDIVKEKFLLVFVKLITAKTFATTGSRSEDILNAFRLLDDEDRFSQINVLDVVDGNIKALCSVAWQFVQLFWKRFGPDDVRDQKLTEAIKDWCLESTKKFDDVQITDFTSSWRDGYSLNALLAAYNPKLILMSEVTEMRGDERLEHAMSVVEHCYEVPRLLQPKDFISEYLDMKCVVCYLMMIYLAINAKKAKTLRRRSAPQTPTNAVVKTDSVDSKASSSQPISRSLTAISMDSLRRHSQQSTENMDSRSRKSSSSSQKSGRKSRKCLEDTVADYQSCLEKVLAWLLETEERANNMDPVEEKDVELVKIQFREHENFMQSLTDNQDSVGRVLHRGQLLCQKLDENKSSAILSQLLMVNARWEKVRENAMERQNLLQQRLNFLQMQQLEEISIMNVQVRFSFIKGKLMFLRQWLNAMEEGMEKAEPLVPDVAATEKLIRAHAVIQEKIEKEQEAVKKLSNFVAVVDEDNSTVSYEDLEKLLHSVGERHVLNIYFHLMDIKRGFNDNTWMAVCEWAELRAHQLDEFFQLISQYKMVYKNLIIWLGEREAAIEKLKPVEELNCDDEVFEQVEVLQQIEAALEAGHADFISLSQLAVDALSKLDPSNKSITDKLRGEVDNVTERWDSIVSRIEKHSQQLVECGKAESKQLVHHNTTVDEETDDESDTELKCVEDQEKLPDKLVSIQKPPNPESTLMTYEECNSNNSCGPCTSCSSLPCSSTTISLVEIFIGNLKRVSEELQPLIEWARNFHVSGESNDIRDVIQICQGKLREIKLKEGQVNSLHSELERIRNLGIDAQQLELANDSFEEFTQKWSEIVKKISDSLNSLSVRGDSKPEDGFEAETIRIANHLEEFFDSTSNIVKSCAQIPISERGIRLKTLREQINEQKKNVAFLESNLSDKARVNSLKQRVEQINSEISELINSSEKIEKIEQYINSLLPQDIDVDGLRRELEMCKASLAELELLKTKGGKNEDLEKLGKQKLKRIEAIISNLENLESKMESVKNTLQKFKDRFVALKDEDMKLPQLLTEYQVYFYGNFI</sequence>
<dbReference type="SMART" id="SM00150">
    <property type="entry name" value="SPEC"/>
    <property type="match status" value="3"/>
</dbReference>
<keyword evidence="1" id="KW-0677">Repeat</keyword>
<dbReference type="InterPro" id="IPR018159">
    <property type="entry name" value="Spectrin/alpha-actinin"/>
</dbReference>
<feature type="compositionally biased region" description="Polar residues" evidence="3">
    <location>
        <begin position="266"/>
        <end position="282"/>
    </location>
</feature>
<dbReference type="Pfam" id="PF00435">
    <property type="entry name" value="Spectrin"/>
    <property type="match status" value="1"/>
</dbReference>
<evidence type="ECO:0000313" key="5">
    <source>
        <dbReference type="Proteomes" id="UP000046393"/>
    </source>
</evidence>
<dbReference type="InterPro" id="IPR002017">
    <property type="entry name" value="Spectrin_repeat"/>
</dbReference>
<dbReference type="InterPro" id="IPR001715">
    <property type="entry name" value="CH_dom"/>
</dbReference>
<dbReference type="PROSITE" id="PS50021">
    <property type="entry name" value="CH"/>
    <property type="match status" value="1"/>
</dbReference>
<evidence type="ECO:0000256" key="1">
    <source>
        <dbReference type="ARBA" id="ARBA00022737"/>
    </source>
</evidence>
<reference evidence="6" key="1">
    <citation type="submission" date="2017-02" db="UniProtKB">
        <authorList>
            <consortium name="WormBaseParasite"/>
        </authorList>
    </citation>
    <scope>IDENTIFICATION</scope>
</reference>
<accession>A0A0N5AKF0</accession>
<proteinExistence type="predicted"/>
<dbReference type="SUPFAM" id="SSF46966">
    <property type="entry name" value="Spectrin repeat"/>
    <property type="match status" value="2"/>
</dbReference>
<name>A0A0N5AKF0_9BILA</name>
<evidence type="ECO:0000313" key="6">
    <source>
        <dbReference type="WBParaSite" id="SMUV_0000496901-mRNA-1"/>
    </source>
</evidence>
<dbReference type="SUPFAM" id="SSF47576">
    <property type="entry name" value="Calponin-homology domain, CH-domain"/>
    <property type="match status" value="1"/>
</dbReference>